<dbReference type="InParanoid" id="D8LXC9"/>
<dbReference type="GO" id="GO:0005840">
    <property type="term" value="C:ribosome"/>
    <property type="evidence" value="ECO:0007669"/>
    <property type="project" value="UniProtKB-KW"/>
</dbReference>
<protein>
    <recommendedName>
        <fullName evidence="4">Large ribosomal subunit protein eL22</fullName>
    </recommendedName>
    <alternativeName>
        <fullName evidence="5">60S ribosomal protein L22</fullName>
    </alternativeName>
</protein>
<keyword evidence="3" id="KW-0687">Ribonucleoprotein</keyword>
<dbReference type="EMBL" id="FN668639">
    <property type="protein sequence ID" value="CBK20924.2"/>
    <property type="molecule type" value="Genomic_DNA"/>
</dbReference>
<evidence type="ECO:0000256" key="5">
    <source>
        <dbReference type="ARBA" id="ARBA00041214"/>
    </source>
</evidence>
<evidence type="ECO:0000313" key="6">
    <source>
        <dbReference type="EMBL" id="CBK20924.2"/>
    </source>
</evidence>
<keyword evidence="7" id="KW-1185">Reference proteome</keyword>
<dbReference type="GeneID" id="24918443"/>
<dbReference type="GO" id="GO:0003723">
    <property type="term" value="F:RNA binding"/>
    <property type="evidence" value="ECO:0007669"/>
    <property type="project" value="TreeGrafter"/>
</dbReference>
<dbReference type="Pfam" id="PF01776">
    <property type="entry name" value="Ribosomal_L22e"/>
    <property type="match status" value="1"/>
</dbReference>
<dbReference type="InterPro" id="IPR002671">
    <property type="entry name" value="Ribosomal_eL22"/>
</dbReference>
<evidence type="ECO:0000256" key="4">
    <source>
        <dbReference type="ARBA" id="ARBA00040613"/>
    </source>
</evidence>
<keyword evidence="2" id="KW-0689">Ribosomal protein</keyword>
<sequence>MKDHVMDMPSFEKFLAEHIKVNNKTNNLGDLISVSSADTKLTVAVSCPMAKRYLKYLTKNCVIISV</sequence>
<evidence type="ECO:0000256" key="1">
    <source>
        <dbReference type="ARBA" id="ARBA00007817"/>
    </source>
</evidence>
<dbReference type="InterPro" id="IPR038526">
    <property type="entry name" value="Ribosomal_eL22_sf"/>
</dbReference>
<dbReference type="Gene3D" id="3.30.1360.210">
    <property type="match status" value="1"/>
</dbReference>
<evidence type="ECO:0000256" key="2">
    <source>
        <dbReference type="ARBA" id="ARBA00022980"/>
    </source>
</evidence>
<comment type="similarity">
    <text evidence="1">Belongs to the eukaryotic ribosomal protein eL22 family.</text>
</comment>
<proteinExistence type="inferred from homology"/>
<accession>D8LXC9</accession>
<dbReference type="GO" id="GO:0003735">
    <property type="term" value="F:structural constituent of ribosome"/>
    <property type="evidence" value="ECO:0007669"/>
    <property type="project" value="InterPro"/>
</dbReference>
<reference evidence="6" key="1">
    <citation type="submission" date="2010-02" db="EMBL/GenBank/DDBJ databases">
        <title>Sequencing and annotation of the Blastocystis hominis genome.</title>
        <authorList>
            <person name="Wincker P."/>
        </authorList>
    </citation>
    <scope>NUCLEOTIDE SEQUENCE</scope>
    <source>
        <strain evidence="6">Singapore isolate B</strain>
    </source>
</reference>
<organism evidence="6">
    <name type="scientific">Blastocystis hominis</name>
    <dbReference type="NCBI Taxonomy" id="12968"/>
    <lineage>
        <taxon>Eukaryota</taxon>
        <taxon>Sar</taxon>
        <taxon>Stramenopiles</taxon>
        <taxon>Bigyra</taxon>
        <taxon>Opalozoa</taxon>
        <taxon>Opalinata</taxon>
        <taxon>Blastocystidae</taxon>
        <taxon>Blastocystis</taxon>
    </lineage>
</organism>
<dbReference type="PANTHER" id="PTHR10064:SF0">
    <property type="entry name" value="FI24544P1-RELATED"/>
    <property type="match status" value="1"/>
</dbReference>
<dbReference type="Proteomes" id="UP000008312">
    <property type="component" value="Unassembled WGS sequence"/>
</dbReference>
<name>D8LXC9_BLAHO</name>
<evidence type="ECO:0000256" key="3">
    <source>
        <dbReference type="ARBA" id="ARBA00023274"/>
    </source>
</evidence>
<dbReference type="AlphaFoldDB" id="D8LXC9"/>
<dbReference type="PANTHER" id="PTHR10064">
    <property type="entry name" value="60S RIBOSOMAL PROTEIN L22"/>
    <property type="match status" value="1"/>
</dbReference>
<dbReference type="GO" id="GO:0002181">
    <property type="term" value="P:cytoplasmic translation"/>
    <property type="evidence" value="ECO:0007669"/>
    <property type="project" value="TreeGrafter"/>
</dbReference>
<dbReference type="RefSeq" id="XP_012894972.1">
    <property type="nucleotide sequence ID" value="XM_013039518.1"/>
</dbReference>
<gene>
    <name evidence="6" type="ORF">GSBLH_T00001166001</name>
</gene>
<dbReference type="GO" id="GO:1990904">
    <property type="term" value="C:ribonucleoprotein complex"/>
    <property type="evidence" value="ECO:0007669"/>
    <property type="project" value="UniProtKB-KW"/>
</dbReference>
<dbReference type="OrthoDB" id="10259820at2759"/>
<evidence type="ECO:0000313" key="7">
    <source>
        <dbReference type="Proteomes" id="UP000008312"/>
    </source>
</evidence>